<accession>A0AAU7D5I3</accession>
<gene>
    <name evidence="1" type="ORF">P8936_11940</name>
</gene>
<organism evidence="1">
    <name type="scientific">Edaphobacter paludis</name>
    <dbReference type="NCBI Taxonomy" id="3035702"/>
    <lineage>
        <taxon>Bacteria</taxon>
        <taxon>Pseudomonadati</taxon>
        <taxon>Acidobacteriota</taxon>
        <taxon>Terriglobia</taxon>
        <taxon>Terriglobales</taxon>
        <taxon>Acidobacteriaceae</taxon>
        <taxon>Edaphobacter</taxon>
    </lineage>
</organism>
<name>A0AAU7D5I3_9BACT</name>
<evidence type="ECO:0000313" key="1">
    <source>
        <dbReference type="EMBL" id="XBH12407.1"/>
    </source>
</evidence>
<dbReference type="EMBL" id="CP121195">
    <property type="protein sequence ID" value="XBH12407.1"/>
    <property type="molecule type" value="Genomic_DNA"/>
</dbReference>
<sequence>MKISLMIAFEDESVSAILPSRSIEYDGMIPLPSLGEHVTNPSAGEAGQPISGTLVSRSFSYRPEYVNVILTLREHYRNGK</sequence>
<proteinExistence type="predicted"/>
<dbReference type="RefSeq" id="WP_348269429.1">
    <property type="nucleotide sequence ID" value="NZ_CP121195.1"/>
</dbReference>
<dbReference type="AlphaFoldDB" id="A0AAU7D5I3"/>
<protein>
    <submittedName>
        <fullName evidence="1">Uncharacterized protein</fullName>
    </submittedName>
</protein>
<reference evidence="1" key="1">
    <citation type="submission" date="2023-03" db="EMBL/GenBank/DDBJ databases">
        <title>Edaphobacter sp.</title>
        <authorList>
            <person name="Huber K.J."/>
            <person name="Papendorf J."/>
            <person name="Pilke C."/>
            <person name="Bunk B."/>
            <person name="Sproeer C."/>
            <person name="Pester M."/>
        </authorList>
    </citation>
    <scope>NUCLEOTIDE SEQUENCE</scope>
    <source>
        <strain evidence="1">DSM 109920</strain>
    </source>
</reference>